<evidence type="ECO:0000256" key="5">
    <source>
        <dbReference type="SAM" id="MobiDB-lite"/>
    </source>
</evidence>
<evidence type="ECO:0000256" key="4">
    <source>
        <dbReference type="ARBA" id="ARBA00023180"/>
    </source>
</evidence>
<comment type="caution">
    <text evidence="9">The sequence shown here is derived from an EMBL/GenBank/DDBJ whole genome shotgun (WGS) entry which is preliminary data.</text>
</comment>
<dbReference type="PROSITE" id="PS50835">
    <property type="entry name" value="IG_LIKE"/>
    <property type="match status" value="1"/>
</dbReference>
<feature type="chain" id="PRO_5043496133" evidence="7">
    <location>
        <begin position="20"/>
        <end position="294"/>
    </location>
</feature>
<feature type="domain" description="Ig-like" evidence="8">
    <location>
        <begin position="121"/>
        <end position="192"/>
    </location>
</feature>
<evidence type="ECO:0000259" key="8">
    <source>
        <dbReference type="PROSITE" id="PS50835"/>
    </source>
</evidence>
<feature type="transmembrane region" description="Helical" evidence="6">
    <location>
        <begin position="212"/>
        <end position="232"/>
    </location>
</feature>
<evidence type="ECO:0000256" key="1">
    <source>
        <dbReference type="ARBA" id="ARBA00004370"/>
    </source>
</evidence>
<dbReference type="GO" id="GO:0016020">
    <property type="term" value="C:membrane"/>
    <property type="evidence" value="ECO:0007669"/>
    <property type="project" value="UniProtKB-SubCell"/>
</dbReference>
<sequence length="294" mass="32361">MFWTVSLTVLLCFLDMVSTQSEITLYKKVGDDVILTPPSVTAPITSITWKVGLNMAVQWDDSESEVSYYRHFKERGRLNISSGGLTIAGVTRGDSEVYTPEINGAAATPIRLIVISPVPVPTVTVSCDDAEGSCVLTCSANTTGAEPHSLKWKSDDSELTTTSNVHHIEKEKSLSITQFSCELDNPVSRQSSGPIFNPFNPKATRAQGNLNISAGLVVFISLLSAVLLLVFVHRCKTGDWFFQKEYMPWTADFWRKKESTPAEASATNGTTARQENRQEETARNQDAGDDLRVY</sequence>
<protein>
    <submittedName>
        <fullName evidence="9">T-lymphocyte surface antigen Ly-9-like</fullName>
    </submittedName>
</protein>
<evidence type="ECO:0000313" key="9">
    <source>
        <dbReference type="EMBL" id="KAG7502021.1"/>
    </source>
</evidence>
<accession>A0AAV6RDA9</accession>
<keyword evidence="2 7" id="KW-0732">Signal</keyword>
<dbReference type="PANTHER" id="PTHR12080">
    <property type="entry name" value="SIGNALING LYMPHOCYTIC ACTIVATION MOLECULE"/>
    <property type="match status" value="1"/>
</dbReference>
<feature type="compositionally biased region" description="Basic and acidic residues" evidence="5">
    <location>
        <begin position="274"/>
        <end position="283"/>
    </location>
</feature>
<name>A0AAV6RDA9_SOLSE</name>
<evidence type="ECO:0000256" key="3">
    <source>
        <dbReference type="ARBA" id="ARBA00023136"/>
    </source>
</evidence>
<keyword evidence="6" id="KW-0812">Transmembrane</keyword>
<dbReference type="AlphaFoldDB" id="A0AAV6RDA9"/>
<keyword evidence="10" id="KW-1185">Reference proteome</keyword>
<dbReference type="Proteomes" id="UP000693946">
    <property type="component" value="Linkage Group LG2"/>
</dbReference>
<keyword evidence="4" id="KW-0325">Glycoprotein</keyword>
<dbReference type="PANTHER" id="PTHR12080:SF125">
    <property type="entry name" value="CD48 ANTIGEN-LIKE"/>
    <property type="match status" value="1"/>
</dbReference>
<dbReference type="InterPro" id="IPR007110">
    <property type="entry name" value="Ig-like_dom"/>
</dbReference>
<organism evidence="9 10">
    <name type="scientific">Solea senegalensis</name>
    <name type="common">Senegalese sole</name>
    <dbReference type="NCBI Taxonomy" id="28829"/>
    <lineage>
        <taxon>Eukaryota</taxon>
        <taxon>Metazoa</taxon>
        <taxon>Chordata</taxon>
        <taxon>Craniata</taxon>
        <taxon>Vertebrata</taxon>
        <taxon>Euteleostomi</taxon>
        <taxon>Actinopterygii</taxon>
        <taxon>Neopterygii</taxon>
        <taxon>Teleostei</taxon>
        <taxon>Neoteleostei</taxon>
        <taxon>Acanthomorphata</taxon>
        <taxon>Carangaria</taxon>
        <taxon>Pleuronectiformes</taxon>
        <taxon>Pleuronectoidei</taxon>
        <taxon>Soleidae</taxon>
        <taxon>Solea</taxon>
    </lineage>
</organism>
<gene>
    <name evidence="9" type="ORF">JOB18_011968</name>
</gene>
<evidence type="ECO:0000313" key="10">
    <source>
        <dbReference type="Proteomes" id="UP000693946"/>
    </source>
</evidence>
<evidence type="ECO:0000256" key="2">
    <source>
        <dbReference type="ARBA" id="ARBA00022729"/>
    </source>
</evidence>
<keyword evidence="6" id="KW-1133">Transmembrane helix</keyword>
<proteinExistence type="predicted"/>
<evidence type="ECO:0000256" key="6">
    <source>
        <dbReference type="SAM" id="Phobius"/>
    </source>
</evidence>
<comment type="subcellular location">
    <subcellularLocation>
        <location evidence="1">Membrane</location>
    </subcellularLocation>
</comment>
<dbReference type="InterPro" id="IPR015631">
    <property type="entry name" value="CD2/SLAM_rcpt"/>
</dbReference>
<evidence type="ECO:0000256" key="7">
    <source>
        <dbReference type="SAM" id="SignalP"/>
    </source>
</evidence>
<keyword evidence="3 6" id="KW-0472">Membrane</keyword>
<reference evidence="9 10" key="1">
    <citation type="journal article" date="2021" name="Sci. Rep.">
        <title>Chromosome anchoring in Senegalese sole (Solea senegalensis) reveals sex-associated markers and genome rearrangements in flatfish.</title>
        <authorList>
            <person name="Guerrero-Cozar I."/>
            <person name="Gomez-Garrido J."/>
            <person name="Berbel C."/>
            <person name="Martinez-Blanch J.F."/>
            <person name="Alioto T."/>
            <person name="Claros M.G."/>
            <person name="Gagnaire P.A."/>
            <person name="Manchado M."/>
        </authorList>
    </citation>
    <scope>NUCLEOTIDE SEQUENCE [LARGE SCALE GENOMIC DNA]</scope>
    <source>
        <strain evidence="9">Sse05_10M</strain>
    </source>
</reference>
<feature type="signal peptide" evidence="7">
    <location>
        <begin position="1"/>
        <end position="19"/>
    </location>
</feature>
<dbReference type="EMBL" id="JAGKHQ010000012">
    <property type="protein sequence ID" value="KAG7502021.1"/>
    <property type="molecule type" value="Genomic_DNA"/>
</dbReference>
<feature type="region of interest" description="Disordered" evidence="5">
    <location>
        <begin position="260"/>
        <end position="294"/>
    </location>
</feature>